<dbReference type="Gene3D" id="3.30.1330.110">
    <property type="entry name" value="BB2672"/>
    <property type="match status" value="1"/>
</dbReference>
<name>A0A6A7Y9M2_9HYPH</name>
<dbReference type="Proteomes" id="UP000332515">
    <property type="component" value="Unassembled WGS sequence"/>
</dbReference>
<dbReference type="EMBL" id="VWNA01000002">
    <property type="protein sequence ID" value="MQT14671.1"/>
    <property type="molecule type" value="Genomic_DNA"/>
</dbReference>
<gene>
    <name evidence="1" type="ORF">F0357_18820</name>
</gene>
<dbReference type="SUPFAM" id="SSF160519">
    <property type="entry name" value="BB2672-like"/>
    <property type="match status" value="1"/>
</dbReference>
<organism evidence="1 2">
    <name type="scientific">Segnochrobactrum spirostomi</name>
    <dbReference type="NCBI Taxonomy" id="2608987"/>
    <lineage>
        <taxon>Bacteria</taxon>
        <taxon>Pseudomonadati</taxon>
        <taxon>Pseudomonadota</taxon>
        <taxon>Alphaproteobacteria</taxon>
        <taxon>Hyphomicrobiales</taxon>
        <taxon>Segnochrobactraceae</taxon>
        <taxon>Segnochrobactrum</taxon>
    </lineage>
</organism>
<proteinExistence type="predicted"/>
<reference evidence="1 2" key="1">
    <citation type="submission" date="2019-09" db="EMBL/GenBank/DDBJ databases">
        <title>Segnochrobactrum spirostomi gen. nov., sp. nov., isolated from the ciliate Spirostomum cf. yagiui and description of a novel family, Segnochrobactraceae fam. nov. within the order Rhizobiales of the class Alphaproteobacteria.</title>
        <authorList>
            <person name="Akter S."/>
            <person name="Shazib S.U.A."/>
            <person name="Shin M.K."/>
        </authorList>
    </citation>
    <scope>NUCLEOTIDE SEQUENCE [LARGE SCALE GENOMIC DNA]</scope>
    <source>
        <strain evidence="1 2">Sp-1</strain>
    </source>
</reference>
<evidence type="ECO:0000313" key="1">
    <source>
        <dbReference type="EMBL" id="MQT14671.1"/>
    </source>
</evidence>
<accession>A0A6A7Y9M2</accession>
<protein>
    <submittedName>
        <fullName evidence="1">Amino acid synthesis family protein</fullName>
    </submittedName>
</protein>
<dbReference type="InterPro" id="IPR009569">
    <property type="entry name" value="AA_synth_put"/>
</dbReference>
<keyword evidence="2" id="KW-1185">Reference proteome</keyword>
<dbReference type="AlphaFoldDB" id="A0A6A7Y9M2"/>
<dbReference type="RefSeq" id="WP_153487503.1">
    <property type="nucleotide sequence ID" value="NZ_VWNA01000002.1"/>
</dbReference>
<dbReference type="InterPro" id="IPR035936">
    <property type="entry name" value="BB2672"/>
</dbReference>
<dbReference type="Pfam" id="PF06684">
    <property type="entry name" value="AA_synth"/>
    <property type="match status" value="1"/>
</dbReference>
<sequence length="200" mass="21046">MSVEIRKTLLQVETTLVEGGKAAARPLVLYTALAVLKNPWAGLGYVEDLGPEIRRVAPVLGETLTAMILGAVGSGEAVEGYGKAAVVGTDGEIEHASALIHTLRFGNFYRSAVGAKSYLAFTNTRGGPGAPIMIPLMDKNDAGRRSHYLTIQLAVPDAPAADEIVVALGASVGGRPHHRIGDRYQDLKELGHDLDNPAAV</sequence>
<evidence type="ECO:0000313" key="2">
    <source>
        <dbReference type="Proteomes" id="UP000332515"/>
    </source>
</evidence>
<comment type="caution">
    <text evidence="1">The sequence shown here is derived from an EMBL/GenBank/DDBJ whole genome shotgun (WGS) entry which is preliminary data.</text>
</comment>